<feature type="region of interest" description="Disordered" evidence="1">
    <location>
        <begin position="1"/>
        <end position="24"/>
    </location>
</feature>
<evidence type="ECO:0000313" key="2">
    <source>
        <dbReference type="EMBL" id="KAJ1191834.1"/>
    </source>
</evidence>
<sequence>MPRSASESVVYTLETDARRPPGSDARSVVYQECGECAEPPALRATMFWRELDWKRSCGREIGAVEKEEEKMSARALRALDDR</sequence>
<evidence type="ECO:0000313" key="3">
    <source>
        <dbReference type="Proteomes" id="UP001066276"/>
    </source>
</evidence>
<accession>A0AAV7UTW2</accession>
<name>A0AAV7UTW2_PLEWA</name>
<evidence type="ECO:0000256" key="1">
    <source>
        <dbReference type="SAM" id="MobiDB-lite"/>
    </source>
</evidence>
<gene>
    <name evidence="2" type="ORF">NDU88_001149</name>
</gene>
<protein>
    <submittedName>
        <fullName evidence="2">Uncharacterized protein</fullName>
    </submittedName>
</protein>
<dbReference type="EMBL" id="JANPWB010000004">
    <property type="protein sequence ID" value="KAJ1191834.1"/>
    <property type="molecule type" value="Genomic_DNA"/>
</dbReference>
<organism evidence="2 3">
    <name type="scientific">Pleurodeles waltl</name>
    <name type="common">Iberian ribbed newt</name>
    <dbReference type="NCBI Taxonomy" id="8319"/>
    <lineage>
        <taxon>Eukaryota</taxon>
        <taxon>Metazoa</taxon>
        <taxon>Chordata</taxon>
        <taxon>Craniata</taxon>
        <taxon>Vertebrata</taxon>
        <taxon>Euteleostomi</taxon>
        <taxon>Amphibia</taxon>
        <taxon>Batrachia</taxon>
        <taxon>Caudata</taxon>
        <taxon>Salamandroidea</taxon>
        <taxon>Salamandridae</taxon>
        <taxon>Pleurodelinae</taxon>
        <taxon>Pleurodeles</taxon>
    </lineage>
</organism>
<reference evidence="2" key="1">
    <citation type="journal article" date="2022" name="bioRxiv">
        <title>Sequencing and chromosome-scale assembly of the giantPleurodeles waltlgenome.</title>
        <authorList>
            <person name="Brown T."/>
            <person name="Elewa A."/>
            <person name="Iarovenko S."/>
            <person name="Subramanian E."/>
            <person name="Araus A.J."/>
            <person name="Petzold A."/>
            <person name="Susuki M."/>
            <person name="Suzuki K.-i.T."/>
            <person name="Hayashi T."/>
            <person name="Toyoda A."/>
            <person name="Oliveira C."/>
            <person name="Osipova E."/>
            <person name="Leigh N.D."/>
            <person name="Simon A."/>
            <person name="Yun M.H."/>
        </authorList>
    </citation>
    <scope>NUCLEOTIDE SEQUENCE</scope>
    <source>
        <strain evidence="2">20211129_DDA</strain>
        <tissue evidence="2">Liver</tissue>
    </source>
</reference>
<keyword evidence="3" id="KW-1185">Reference proteome</keyword>
<comment type="caution">
    <text evidence="2">The sequence shown here is derived from an EMBL/GenBank/DDBJ whole genome shotgun (WGS) entry which is preliminary data.</text>
</comment>
<proteinExistence type="predicted"/>
<dbReference type="Proteomes" id="UP001066276">
    <property type="component" value="Chromosome 2_2"/>
</dbReference>
<dbReference type="AlphaFoldDB" id="A0AAV7UTW2"/>